<proteinExistence type="predicted"/>
<gene>
    <name evidence="1" type="ORF">SLS58_010797</name>
</gene>
<comment type="caution">
    <text evidence="1">The sequence shown here is derived from an EMBL/GenBank/DDBJ whole genome shotgun (WGS) entry which is preliminary data.</text>
</comment>
<dbReference type="Proteomes" id="UP001521184">
    <property type="component" value="Unassembled WGS sequence"/>
</dbReference>
<dbReference type="EMBL" id="JAKEKT020000138">
    <property type="protein sequence ID" value="KAL1634099.1"/>
    <property type="molecule type" value="Genomic_DNA"/>
</dbReference>
<accession>A0ABR3T3G1</accession>
<reference evidence="1 2" key="1">
    <citation type="journal article" date="2023" name="Plant Dis.">
        <title>First Report of Diplodia intermedia Causing Canker and Dieback Diseases on Apple Trees in Canada.</title>
        <authorList>
            <person name="Ellouze W."/>
            <person name="Ilyukhin E."/>
            <person name="Sulman M."/>
            <person name="Ali S."/>
        </authorList>
    </citation>
    <scope>NUCLEOTIDE SEQUENCE [LARGE SCALE GENOMIC DNA]</scope>
    <source>
        <strain evidence="1 2">M45-28</strain>
    </source>
</reference>
<organism evidence="1 2">
    <name type="scientific">Diplodia intermedia</name>
    <dbReference type="NCBI Taxonomy" id="856260"/>
    <lineage>
        <taxon>Eukaryota</taxon>
        <taxon>Fungi</taxon>
        <taxon>Dikarya</taxon>
        <taxon>Ascomycota</taxon>
        <taxon>Pezizomycotina</taxon>
        <taxon>Dothideomycetes</taxon>
        <taxon>Dothideomycetes incertae sedis</taxon>
        <taxon>Botryosphaeriales</taxon>
        <taxon>Botryosphaeriaceae</taxon>
        <taxon>Diplodia</taxon>
    </lineage>
</organism>
<name>A0ABR3T3G1_9PEZI</name>
<sequence>MDSSSKFVIGGQTLSPGGQAITVDGTVLSLSPSTTAVAINGQESSFAGSSITEGQGPAEIGKPPIVTIGSVAYTANAATQYYLAPGQTLTAGGVATVDGTVVSLGPSASYVVVGGATQTFPSALITPAPNPAFAAGAAPTFLIAGETLTPGGLVVVSGTTISLDSGANNLVVDGVTRAVGAGVGIAGQPLITVAGTPYPAADGTSFIVGDQVLTPGGVILVDGTTVSLDSTDKTVYFNGVASPLATSNPFSTSLPILTIGGSTVTPQTVGGNVGYVIGGQTLVPGGSISTDGTLISLAPGATAVVVNGVTQALNPVIATSLPNVVVGGTTIAGINKVGGTYIIGGQTLVPGSSITVDGKVISLAPGGTALVVDGVTQSLDSAMVTSLPDVVVGGTTLSGIVGASNTYIVEGKTLTPGGSITVDGTIISLAPGGTALVVNGVTQTLGAGIVTSLPDIIVGGTTLSGIAGAGSTYVVEGKTLTPGGSIMVDGTIISLAPGATALVIDGTTQAWGSTASLSDIVIGGTTLSGLFGAGSTYVIDGQVLTIGGTITVDGTTISFPSATAVVINGITQTLVAPAYTTNAPALTIGGTVYTDLPGPGTTYVIDGATLTPGGAVTVDGTTISLSPSATALVVDGVTQTLFPATSTAAPTRFPILTIDGQTYTALPNSGSAGPTYVVGGQSLTPGGYVVVDGTTVSLGAEATVLVVGGRTQTLAAPAGRVGWVECWGDGDGDADW</sequence>
<keyword evidence="2" id="KW-1185">Reference proteome</keyword>
<evidence type="ECO:0000313" key="2">
    <source>
        <dbReference type="Proteomes" id="UP001521184"/>
    </source>
</evidence>
<evidence type="ECO:0000313" key="1">
    <source>
        <dbReference type="EMBL" id="KAL1634099.1"/>
    </source>
</evidence>
<protein>
    <submittedName>
        <fullName evidence="1">Uncharacterized protein</fullName>
    </submittedName>
</protein>